<dbReference type="Pfam" id="PF05699">
    <property type="entry name" value="Dimer_Tnp_hAT"/>
    <property type="match status" value="1"/>
</dbReference>
<dbReference type="GO" id="GO:0046983">
    <property type="term" value="F:protein dimerization activity"/>
    <property type="evidence" value="ECO:0007669"/>
    <property type="project" value="InterPro"/>
</dbReference>
<reference evidence="2 3" key="1">
    <citation type="journal article" date="2019" name="Commun. Biol.">
        <title>The bagworm genome reveals a unique fibroin gene that provides high tensile strength.</title>
        <authorList>
            <person name="Kono N."/>
            <person name="Nakamura H."/>
            <person name="Ohtoshi R."/>
            <person name="Tomita M."/>
            <person name="Numata K."/>
            <person name="Arakawa K."/>
        </authorList>
    </citation>
    <scope>NUCLEOTIDE SEQUENCE [LARGE SCALE GENOMIC DNA]</scope>
</reference>
<accession>A0A4C1YXD1</accession>
<feature type="domain" description="HAT C-terminal dimerisation" evidence="1">
    <location>
        <begin position="155"/>
        <end position="216"/>
    </location>
</feature>
<dbReference type="PANTHER" id="PTHR45749">
    <property type="match status" value="1"/>
</dbReference>
<dbReference type="EMBL" id="BGZK01001489">
    <property type="protein sequence ID" value="GBP80936.1"/>
    <property type="molecule type" value="Genomic_DNA"/>
</dbReference>
<keyword evidence="3" id="KW-1185">Reference proteome</keyword>
<dbReference type="PANTHER" id="PTHR45749:SF21">
    <property type="entry name" value="DUF4371 DOMAIN-CONTAINING PROTEIN"/>
    <property type="match status" value="1"/>
</dbReference>
<name>A0A4C1YXD1_EUMVA</name>
<proteinExistence type="predicted"/>
<dbReference type="STRING" id="151549.A0A4C1YXD1"/>
<dbReference type="InterPro" id="IPR008906">
    <property type="entry name" value="HATC_C_dom"/>
</dbReference>
<protein>
    <recommendedName>
        <fullName evidence="1">HAT C-terminal dimerisation domain-containing protein</fullName>
    </recommendedName>
</protein>
<dbReference type="AlphaFoldDB" id="A0A4C1YXD1"/>
<dbReference type="OrthoDB" id="6598476at2759"/>
<organism evidence="2 3">
    <name type="scientific">Eumeta variegata</name>
    <name type="common">Bagworm moth</name>
    <name type="synonym">Eumeta japonica</name>
    <dbReference type="NCBI Taxonomy" id="151549"/>
    <lineage>
        <taxon>Eukaryota</taxon>
        <taxon>Metazoa</taxon>
        <taxon>Ecdysozoa</taxon>
        <taxon>Arthropoda</taxon>
        <taxon>Hexapoda</taxon>
        <taxon>Insecta</taxon>
        <taxon>Pterygota</taxon>
        <taxon>Neoptera</taxon>
        <taxon>Endopterygota</taxon>
        <taxon>Lepidoptera</taxon>
        <taxon>Glossata</taxon>
        <taxon>Ditrysia</taxon>
        <taxon>Tineoidea</taxon>
        <taxon>Psychidae</taxon>
        <taxon>Oiketicinae</taxon>
        <taxon>Eumeta</taxon>
    </lineage>
</organism>
<gene>
    <name evidence="2" type="ORF">EVAR_56574_1</name>
</gene>
<comment type="caution">
    <text evidence="2">The sequence shown here is derived from an EMBL/GenBank/DDBJ whole genome shotgun (WGS) entry which is preliminary data.</text>
</comment>
<evidence type="ECO:0000313" key="2">
    <source>
        <dbReference type="EMBL" id="GBP80936.1"/>
    </source>
</evidence>
<dbReference type="Proteomes" id="UP000299102">
    <property type="component" value="Unassembled WGS sequence"/>
</dbReference>
<evidence type="ECO:0000313" key="3">
    <source>
        <dbReference type="Proteomes" id="UP000299102"/>
    </source>
</evidence>
<sequence length="240" mass="27821">MRRQNTQKITELSKKIRMDNAFALMNWRLSFNERDTMGGIIAEENDIGRQFKEVRRRRKKRHFDYEGEDETHELNAEEIFKINYFYVIVDNVRASGHPSDSELLKQCSDLQISVSVGESCDIDGHELYEELHMFIRVYEGTDDVISVLKHVIEKKLTEVYPTIEIVLRIIAAAPDTVTVASAERSFSRLKIIKTYLRNSITQDRLSALAIFSIENDVAHSLDYCALIKDFSLSKSRKHQS</sequence>
<evidence type="ECO:0000259" key="1">
    <source>
        <dbReference type="Pfam" id="PF05699"/>
    </source>
</evidence>